<dbReference type="AlphaFoldDB" id="A0A1D2LP58"/>
<evidence type="ECO:0000259" key="13">
    <source>
        <dbReference type="PROSITE" id="PS51099"/>
    </source>
</evidence>
<dbReference type="OrthoDB" id="369398at2"/>
<dbReference type="PROSITE" id="PS51099">
    <property type="entry name" value="PTS_EIIB_TYPE_2"/>
    <property type="match status" value="1"/>
</dbReference>
<dbReference type="GO" id="GO:0008982">
    <property type="term" value="F:protein-N(PI)-phosphohistidine-sugar phosphotransferase activity"/>
    <property type="evidence" value="ECO:0007669"/>
    <property type="project" value="InterPro"/>
</dbReference>
<dbReference type="Pfam" id="PF05043">
    <property type="entry name" value="Mga"/>
    <property type="match status" value="1"/>
</dbReference>
<dbReference type="RefSeq" id="WP_069126266.1">
    <property type="nucleotide sequence ID" value="NZ_CP023483.1"/>
</dbReference>
<dbReference type="SUPFAM" id="SSF55804">
    <property type="entry name" value="Phoshotransferase/anion transport protein"/>
    <property type="match status" value="1"/>
</dbReference>
<evidence type="ECO:0000256" key="10">
    <source>
        <dbReference type="ARBA" id="ARBA00041175"/>
    </source>
</evidence>
<dbReference type="GO" id="GO:0005737">
    <property type="term" value="C:cytoplasm"/>
    <property type="evidence" value="ECO:0007669"/>
    <property type="project" value="UniProtKB-SubCell"/>
</dbReference>
<proteinExistence type="predicted"/>
<dbReference type="KEGG" id="bths:CNY62_11045"/>
<evidence type="ECO:0000313" key="15">
    <source>
        <dbReference type="EMBL" id="ATF26846.1"/>
    </source>
</evidence>
<keyword evidence="4" id="KW-0597">Phosphoprotein</keyword>
<reference evidence="15 16" key="1">
    <citation type="submission" date="2017-09" db="EMBL/GenBank/DDBJ databases">
        <title>Complete Genome Sequences of Two Strains of the Meat Spoilage Bacterium Brochothrix thermosphacta Isolated from Ground Chicken.</title>
        <authorList>
            <person name="Paoli G.C."/>
            <person name="Wijey C."/>
            <person name="Chen C.-Y."/>
            <person name="Nguyen L."/>
            <person name="Yan X."/>
            <person name="Irwin P.L."/>
        </authorList>
    </citation>
    <scope>NUCLEOTIDE SEQUENCE [LARGE SCALE GENOMIC DNA]</scope>
    <source>
        <strain evidence="15 16">BI</strain>
    </source>
</reference>
<accession>A0A1D2LP58</accession>
<dbReference type="CDD" id="cd05568">
    <property type="entry name" value="PTS_IIB_bgl_like"/>
    <property type="match status" value="1"/>
</dbReference>
<dbReference type="PANTHER" id="PTHR36203">
    <property type="entry name" value="ASCORBATE-SPECIFIC PTS SYSTEM EIIA COMPONENT"/>
    <property type="match status" value="1"/>
</dbReference>
<dbReference type="Pfam" id="PF00359">
    <property type="entry name" value="PTS_EIIA_2"/>
    <property type="match status" value="1"/>
</dbReference>
<gene>
    <name evidence="15" type="ORF">CNY62_11045</name>
</gene>
<dbReference type="SUPFAM" id="SSF63520">
    <property type="entry name" value="PTS-regulatory domain, PRD"/>
    <property type="match status" value="1"/>
</dbReference>
<dbReference type="GO" id="GO:0009401">
    <property type="term" value="P:phosphoenolpyruvate-dependent sugar phosphotransferase system"/>
    <property type="evidence" value="ECO:0007669"/>
    <property type="project" value="UniProtKB-KW"/>
</dbReference>
<keyword evidence="5" id="KW-0808">Transferase</keyword>
<evidence type="ECO:0000256" key="11">
    <source>
        <dbReference type="ARBA" id="ARBA00042072"/>
    </source>
</evidence>
<dbReference type="PROSITE" id="PS51094">
    <property type="entry name" value="PTS_EIIA_TYPE_2"/>
    <property type="match status" value="1"/>
</dbReference>
<dbReference type="InterPro" id="IPR007737">
    <property type="entry name" value="Mga_HTH"/>
</dbReference>
<evidence type="ECO:0000313" key="16">
    <source>
        <dbReference type="Proteomes" id="UP000243591"/>
    </source>
</evidence>
<evidence type="ECO:0000256" key="7">
    <source>
        <dbReference type="ARBA" id="ARBA00022777"/>
    </source>
</evidence>
<dbReference type="PROSITE" id="PS00372">
    <property type="entry name" value="PTS_EIIA_TYPE_2_HIS"/>
    <property type="match status" value="1"/>
</dbReference>
<comment type="subcellular location">
    <subcellularLocation>
        <location evidence="1">Cytoplasm</location>
    </subcellularLocation>
</comment>
<dbReference type="InterPro" id="IPR016152">
    <property type="entry name" value="PTrfase/Anion_transptr"/>
</dbReference>
<keyword evidence="6" id="KW-0598">Phosphotransferase system</keyword>
<dbReference type="GO" id="GO:0016301">
    <property type="term" value="F:kinase activity"/>
    <property type="evidence" value="ECO:0007669"/>
    <property type="project" value="UniProtKB-KW"/>
</dbReference>
<feature type="domain" description="PTS EIIB type-2" evidence="13">
    <location>
        <begin position="400"/>
        <end position="488"/>
    </location>
</feature>
<dbReference type="InterPro" id="IPR002178">
    <property type="entry name" value="PTS_EIIA_type-2_dom"/>
</dbReference>
<evidence type="ECO:0000256" key="9">
    <source>
        <dbReference type="ARBA" id="ARBA00037387"/>
    </source>
</evidence>
<evidence type="ECO:0000256" key="6">
    <source>
        <dbReference type="ARBA" id="ARBA00022683"/>
    </source>
</evidence>
<keyword evidence="16" id="KW-1185">Reference proteome</keyword>
<dbReference type="STRING" id="2756.BFR44_05015"/>
<feature type="domain" description="PRD" evidence="14">
    <location>
        <begin position="287"/>
        <end position="394"/>
    </location>
</feature>
<dbReference type="InterPro" id="IPR013011">
    <property type="entry name" value="PTS_EIIB_2"/>
</dbReference>
<dbReference type="PROSITE" id="PS51372">
    <property type="entry name" value="PRD_2"/>
    <property type="match status" value="1"/>
</dbReference>
<evidence type="ECO:0000256" key="1">
    <source>
        <dbReference type="ARBA" id="ARBA00004496"/>
    </source>
</evidence>
<sequence length="685" mass="79017">MINKRFNRIIVELAKKEENIITKEQLMFFLSCSESKALEEIGKVNVNLTILGLPLIEQTGDQFFISALVQHRWNEVIIGRKFATIVYSESDRQALLYLITFTELENLSVFHYQSFLRVSRNTVLADIKKMRKKLERMNIQLTYSRRTGFHLVGNEKNVRTVARKYILKIAITETGKWGLSQILKIKTNTFYWELTANFEKFIQNNELSVVPSRIEETIWFIGLLLCRRLQHPVIFSKQELQELEQLNIYKLSELFLKEYTEDEDNSSEIAYFTIILMTIVQGDISDTSLNHWMQTADKIIRNMERLAVVNFSNRQKFAIDLFSHLVPAIYRIKYKMPLSNVMIDQIKESHEELFELTKSALYQLEEEMKTVIPEDEVGYFTILFGGQIAHQTQTEKISNYRGIIVCPNGISSSLIMSAELKKLFPTIEFKGIYLVSEVSQLSDAEYDMIFTSVPIASPKKVYQIRPLLTTKEKNQLLHEVQHDFLIPGLVVPSINEIVEIILDHVDLRKGITKEKLLRTVTNKVMKEVRGMKEDGPMLNEILDKDTVQVSDEKLDWEEAIALSAKPLVNNGSIEKKYIEAMINKVKEFGAFIHIGEGVALPHARPEDGVNKLGMSLLKMKEPVFLLDDEKHPIRIFICLAAVDNEMHLRALSDLTKILSHKEKLQCLLEAKTQTELLKIINEGVI</sequence>
<dbReference type="PANTHER" id="PTHR36203:SF1">
    <property type="entry name" value="ASCORBATE-SPECIFIC PTS SYSTEM EIIA COMPONENT"/>
    <property type="match status" value="1"/>
</dbReference>
<evidence type="ECO:0000256" key="3">
    <source>
        <dbReference type="ARBA" id="ARBA00022490"/>
    </source>
</evidence>
<dbReference type="InterPro" id="IPR036095">
    <property type="entry name" value="PTS_EIIB-like_sf"/>
</dbReference>
<keyword evidence="8" id="KW-0010">Activator</keyword>
<evidence type="ECO:0000256" key="8">
    <source>
        <dbReference type="ARBA" id="ARBA00023159"/>
    </source>
</evidence>
<organism evidence="15 16">
    <name type="scientific">Brochothrix thermosphacta</name>
    <name type="common">Microbacterium thermosphactum</name>
    <dbReference type="NCBI Taxonomy" id="2756"/>
    <lineage>
        <taxon>Bacteria</taxon>
        <taxon>Bacillati</taxon>
        <taxon>Bacillota</taxon>
        <taxon>Bacilli</taxon>
        <taxon>Bacillales</taxon>
        <taxon>Listeriaceae</taxon>
        <taxon>Brochothrix</taxon>
    </lineage>
</organism>
<dbReference type="InterPro" id="IPR051351">
    <property type="entry name" value="Ascorbate-PTS_EIIA_comp"/>
</dbReference>
<dbReference type="InterPro" id="IPR036634">
    <property type="entry name" value="PRD_sf"/>
</dbReference>
<name>A0A1D2LP58_BROTH</name>
<dbReference type="CDD" id="cd00211">
    <property type="entry name" value="PTS_IIA_fru"/>
    <property type="match status" value="1"/>
</dbReference>
<evidence type="ECO:0000256" key="2">
    <source>
        <dbReference type="ARBA" id="ARBA00022448"/>
    </source>
</evidence>
<evidence type="ECO:0000256" key="4">
    <source>
        <dbReference type="ARBA" id="ARBA00022553"/>
    </source>
</evidence>
<protein>
    <recommendedName>
        <fullName evidence="10">Ascorbate-specific PTS system EIIA component</fullName>
    </recommendedName>
    <alternativeName>
        <fullName evidence="11">Ascorbate-specific phosphotransferase enzyme IIA component</fullName>
    </alternativeName>
</protein>
<keyword evidence="2" id="KW-0813">Transport</keyword>
<comment type="function">
    <text evidence="9">The phosphoenolpyruvate-dependent sugar phosphotransferase system (sugar PTS), a major carbohydrate active transport system, catalyzes the phosphorylation of incoming sugar substrates concomitantly with their translocation across the cell membrane. The enzyme II UlaABC PTS system is involved in ascorbate transport.</text>
</comment>
<keyword evidence="7" id="KW-0418">Kinase</keyword>
<dbReference type="SUPFAM" id="SSF52794">
    <property type="entry name" value="PTS system IIB component-like"/>
    <property type="match status" value="1"/>
</dbReference>
<dbReference type="GO" id="GO:0006355">
    <property type="term" value="P:regulation of DNA-templated transcription"/>
    <property type="evidence" value="ECO:0007669"/>
    <property type="project" value="InterPro"/>
</dbReference>
<dbReference type="InterPro" id="IPR011608">
    <property type="entry name" value="PRD"/>
</dbReference>
<dbReference type="EMBL" id="CP023483">
    <property type="protein sequence ID" value="ATF26846.1"/>
    <property type="molecule type" value="Genomic_DNA"/>
</dbReference>
<dbReference type="Gene3D" id="3.40.930.10">
    <property type="entry name" value="Mannitol-specific EII, Chain A"/>
    <property type="match status" value="1"/>
</dbReference>
<keyword evidence="3" id="KW-0963">Cytoplasm</keyword>
<dbReference type="Proteomes" id="UP000243591">
    <property type="component" value="Chromosome"/>
</dbReference>
<dbReference type="Pfam" id="PF00874">
    <property type="entry name" value="PRD"/>
    <property type="match status" value="1"/>
</dbReference>
<dbReference type="Gene3D" id="1.10.1790.10">
    <property type="entry name" value="PRD domain"/>
    <property type="match status" value="1"/>
</dbReference>
<evidence type="ECO:0000256" key="5">
    <source>
        <dbReference type="ARBA" id="ARBA00022679"/>
    </source>
</evidence>
<dbReference type="Gene3D" id="3.40.50.2300">
    <property type="match status" value="1"/>
</dbReference>
<evidence type="ECO:0000259" key="12">
    <source>
        <dbReference type="PROSITE" id="PS51094"/>
    </source>
</evidence>
<feature type="domain" description="PTS EIIA type-2" evidence="12">
    <location>
        <begin position="540"/>
        <end position="683"/>
    </location>
</feature>
<evidence type="ECO:0000259" key="14">
    <source>
        <dbReference type="PROSITE" id="PS51372"/>
    </source>
</evidence>